<proteinExistence type="inferred from homology"/>
<dbReference type="EC" id="3.1.1.-" evidence="3"/>
<evidence type="ECO:0000256" key="2">
    <source>
        <dbReference type="ARBA" id="ARBA00022801"/>
    </source>
</evidence>
<comment type="caution">
    <text evidence="5">The sequence shown here is derived from an EMBL/GenBank/DDBJ whole genome shotgun (WGS) entry which is preliminary data.</text>
</comment>
<evidence type="ECO:0000259" key="4">
    <source>
        <dbReference type="Pfam" id="PF00135"/>
    </source>
</evidence>
<dbReference type="OrthoDB" id="408631at2759"/>
<dbReference type="RefSeq" id="XP_040680096.1">
    <property type="nucleotide sequence ID" value="XM_040821527.1"/>
</dbReference>
<dbReference type="STRING" id="1081103.A0A0B2X1P9"/>
<sequence length="443" mass="48388">MAEVSKVTLELANGQITTVQSDNVLAARGIPYARAERFQPPEPVPKWSSLRDCTQPAPICPQFRSRLHALVGPIAEGRTTSEDCLRVSVFAPAPKPRPCVPVMAFIHGGGYIAGAGDLDCYSGAGLAKKGVVVVNIAYRLGILGYQRIEGRAPANLGLMDQIAALKWIQGNIECFGGDPQRVCVFGESAGADSIYCLMGADGTEGLFQRAIIQSPPLGLRLSDRREMLRALEQLASELVPADAGHAPVEELLTVQDKLAERALSFAAALLPFGPVLGHHPLPDAEGFEKRLDEAIRRVPIFLGYNGDEGSAFVPFFRSIDPLVRPRVESSAVEYIGRNWFKDKADELYRKIQGAGPPEKPWFYRFDIAPDQSPWGAAHTVDMPFLLGTWACWKDAPMLKGHGVHEMVERVGDELKSLWVAFAQGRDVGRTEFVIDEDFALGSR</sequence>
<dbReference type="Pfam" id="PF00135">
    <property type="entry name" value="COesterase"/>
    <property type="match status" value="1"/>
</dbReference>
<comment type="similarity">
    <text evidence="1 3">Belongs to the type-B carboxylesterase/lipase family.</text>
</comment>
<keyword evidence="6" id="KW-1185">Reference proteome</keyword>
<dbReference type="Gene3D" id="3.40.50.1820">
    <property type="entry name" value="alpha/beta hydrolase"/>
    <property type="match status" value="1"/>
</dbReference>
<dbReference type="InterPro" id="IPR019826">
    <property type="entry name" value="Carboxylesterase_B_AS"/>
</dbReference>
<dbReference type="Proteomes" id="UP000030816">
    <property type="component" value="Unassembled WGS sequence"/>
</dbReference>
<evidence type="ECO:0000256" key="3">
    <source>
        <dbReference type="RuleBase" id="RU361235"/>
    </source>
</evidence>
<evidence type="ECO:0000313" key="5">
    <source>
        <dbReference type="EMBL" id="KHN99030.1"/>
    </source>
</evidence>
<reference evidence="5 6" key="1">
    <citation type="journal article" date="2014" name="Proc. Natl. Acad. Sci. U.S.A.">
        <title>Trajectory and genomic determinants of fungal-pathogen speciation and host adaptation.</title>
        <authorList>
            <person name="Hu X."/>
            <person name="Xiao G."/>
            <person name="Zheng P."/>
            <person name="Shang Y."/>
            <person name="Su Y."/>
            <person name="Zhang X."/>
            <person name="Liu X."/>
            <person name="Zhan S."/>
            <person name="St Leger R.J."/>
            <person name="Wang C."/>
        </authorList>
    </citation>
    <scope>NUCLEOTIDE SEQUENCE [LARGE SCALE GENOMIC DNA]</scope>
    <source>
        <strain evidence="5 6">ARSEF 1941</strain>
    </source>
</reference>
<dbReference type="EMBL" id="AZHE01000005">
    <property type="protein sequence ID" value="KHN99030.1"/>
    <property type="molecule type" value="Genomic_DNA"/>
</dbReference>
<dbReference type="InterPro" id="IPR002018">
    <property type="entry name" value="CarbesteraseB"/>
</dbReference>
<evidence type="ECO:0000313" key="6">
    <source>
        <dbReference type="Proteomes" id="UP000030816"/>
    </source>
</evidence>
<dbReference type="HOGENOM" id="CLU_006586_16_0_1"/>
<gene>
    <name evidence="5" type="ORF">MAM_02728</name>
</gene>
<dbReference type="GO" id="GO:0016787">
    <property type="term" value="F:hydrolase activity"/>
    <property type="evidence" value="ECO:0007669"/>
    <property type="project" value="UniProtKB-KW"/>
</dbReference>
<evidence type="ECO:0000256" key="1">
    <source>
        <dbReference type="ARBA" id="ARBA00005964"/>
    </source>
</evidence>
<dbReference type="InterPro" id="IPR050309">
    <property type="entry name" value="Type-B_Carboxylest/Lipase"/>
</dbReference>
<dbReference type="ESTHER" id="9hypo-a0a0b2x1p9">
    <property type="family name" value="Fungal_carboxylesterase_lipase"/>
</dbReference>
<name>A0A0B2X1P9_METAS</name>
<dbReference type="GeneID" id="63737183"/>
<dbReference type="InterPro" id="IPR029058">
    <property type="entry name" value="AB_hydrolase_fold"/>
</dbReference>
<dbReference type="SUPFAM" id="SSF53474">
    <property type="entry name" value="alpha/beta-Hydrolases"/>
    <property type="match status" value="1"/>
</dbReference>
<dbReference type="PROSITE" id="PS00122">
    <property type="entry name" value="CARBOXYLESTERASE_B_1"/>
    <property type="match status" value="1"/>
</dbReference>
<organism evidence="5 6">
    <name type="scientific">Metarhizium album (strain ARSEF 1941)</name>
    <dbReference type="NCBI Taxonomy" id="1081103"/>
    <lineage>
        <taxon>Eukaryota</taxon>
        <taxon>Fungi</taxon>
        <taxon>Dikarya</taxon>
        <taxon>Ascomycota</taxon>
        <taxon>Pezizomycotina</taxon>
        <taxon>Sordariomycetes</taxon>
        <taxon>Hypocreomycetidae</taxon>
        <taxon>Hypocreales</taxon>
        <taxon>Clavicipitaceae</taxon>
        <taxon>Metarhizium</taxon>
    </lineage>
</organism>
<feature type="domain" description="Carboxylesterase type B" evidence="4">
    <location>
        <begin position="14"/>
        <end position="323"/>
    </location>
</feature>
<accession>A0A0B2X1P9</accession>
<dbReference type="PANTHER" id="PTHR11559">
    <property type="entry name" value="CARBOXYLESTERASE"/>
    <property type="match status" value="1"/>
</dbReference>
<keyword evidence="2 3" id="KW-0378">Hydrolase</keyword>
<protein>
    <recommendedName>
        <fullName evidence="3">Carboxylic ester hydrolase</fullName>
        <ecNumber evidence="3">3.1.1.-</ecNumber>
    </recommendedName>
</protein>
<dbReference type="AlphaFoldDB" id="A0A0B2X1P9"/>